<organism evidence="1 2">
    <name type="scientific">Metamycoplasma hyosynoviae</name>
    <dbReference type="NCBI Taxonomy" id="29559"/>
    <lineage>
        <taxon>Bacteria</taxon>
        <taxon>Bacillati</taxon>
        <taxon>Mycoplasmatota</taxon>
        <taxon>Mycoplasmoidales</taxon>
        <taxon>Metamycoplasmataceae</taxon>
        <taxon>Metamycoplasma</taxon>
    </lineage>
</organism>
<dbReference type="RefSeq" id="WP_282208553.1">
    <property type="nucleotide sequence ID" value="NZ_JASBCN010000002.1"/>
</dbReference>
<dbReference type="Proteomes" id="UP001233782">
    <property type="component" value="Unassembled WGS sequence"/>
</dbReference>
<dbReference type="EMBL" id="JASBCP010000003">
    <property type="protein sequence ID" value="MDI3048054.1"/>
    <property type="molecule type" value="Genomic_DNA"/>
</dbReference>
<sequence length="259" mass="30754">MNYDVPIEHKVEVKDKKIKLLTKKDLDERRQQGFEKFKERIEKGKTDYKTLISGFKFFLESTFTENGHLIFDWKEYGEGKTDKTNKRPDFFDRTIRSIGKHPKNEIIHNEIRRFESPNWLGSEEHFSLLNASLDFTLSANFLVNTIIVRCSLQPVLFSFAKNIYFYNDKYYIPGIGGFINTIEEYLTFNEFWASRVKKTEPLFLKYLMTVFEPLREFRNNYIKSSIKKVPGKHIRYESLDDRIIIDSDNGRIIELKDGV</sequence>
<evidence type="ECO:0000313" key="2">
    <source>
        <dbReference type="Proteomes" id="UP001233782"/>
    </source>
</evidence>
<dbReference type="AlphaFoldDB" id="A0AAP4EL86"/>
<proteinExistence type="predicted"/>
<reference evidence="1" key="1">
    <citation type="submission" date="2023-04" db="EMBL/GenBank/DDBJ databases">
        <title>Genomes of recent Mycoplasma hyosynoviae isolates 2023.</title>
        <authorList>
            <person name="Spergser J."/>
        </authorList>
    </citation>
    <scope>NUCLEOTIDE SEQUENCE</scope>
    <source>
        <strain evidence="1">SN1J23N</strain>
    </source>
</reference>
<protein>
    <submittedName>
        <fullName evidence="1">Uncharacterized protein</fullName>
    </submittedName>
</protein>
<accession>A0AAP4EL86</accession>
<evidence type="ECO:0000313" key="1">
    <source>
        <dbReference type="EMBL" id="MDI3048054.1"/>
    </source>
</evidence>
<gene>
    <name evidence="1" type="ORF">QJ129_02155</name>
</gene>
<comment type="caution">
    <text evidence="1">The sequence shown here is derived from an EMBL/GenBank/DDBJ whole genome shotgun (WGS) entry which is preliminary data.</text>
</comment>
<name>A0AAP4EL86_9BACT</name>